<dbReference type="Pfam" id="PF00651">
    <property type="entry name" value="BTB"/>
    <property type="match status" value="1"/>
</dbReference>
<dbReference type="InterPro" id="IPR000210">
    <property type="entry name" value="BTB/POZ_dom"/>
</dbReference>
<accession>A0A2H3K4W5</accession>
<sequence length="113" mass="12826">FEDGSVVLVAQNTTAFCLHKTVLSIHSGIFRDLLSIPQPEKIEQYDGRPVIHMSDSPEDLRCMVRAIYYGFTGDKYIDFLTVVSLIRIAHKYQAEQLIQQALSPMKSFFTDGL</sequence>
<dbReference type="SMART" id="SM00225">
    <property type="entry name" value="BTB"/>
    <property type="match status" value="1"/>
</dbReference>
<dbReference type="CDD" id="cd18186">
    <property type="entry name" value="BTB_POZ_ZBTB_KLHL-like"/>
    <property type="match status" value="1"/>
</dbReference>
<name>A0A2H3K4W5_WOLCO</name>
<gene>
    <name evidence="2" type="ORF">WOLCODRAFT_47773</name>
</gene>
<proteinExistence type="predicted"/>
<evidence type="ECO:0000313" key="2">
    <source>
        <dbReference type="EMBL" id="PCH44094.1"/>
    </source>
</evidence>
<dbReference type="Gene3D" id="3.30.710.10">
    <property type="entry name" value="Potassium Channel Kv1.1, Chain A"/>
    <property type="match status" value="1"/>
</dbReference>
<dbReference type="OMA" id="IAYLGEC"/>
<dbReference type="SUPFAM" id="SSF54695">
    <property type="entry name" value="POZ domain"/>
    <property type="match status" value="1"/>
</dbReference>
<feature type="non-terminal residue" evidence="2">
    <location>
        <position position="113"/>
    </location>
</feature>
<dbReference type="Proteomes" id="UP000218811">
    <property type="component" value="Unassembled WGS sequence"/>
</dbReference>
<dbReference type="OrthoDB" id="3027208at2759"/>
<keyword evidence="3" id="KW-1185">Reference proteome</keyword>
<feature type="non-terminal residue" evidence="2">
    <location>
        <position position="1"/>
    </location>
</feature>
<reference evidence="2 3" key="1">
    <citation type="journal article" date="2012" name="Science">
        <title>The Paleozoic origin of enzymatic lignin decomposition reconstructed from 31 fungal genomes.</title>
        <authorList>
            <person name="Floudas D."/>
            <person name="Binder M."/>
            <person name="Riley R."/>
            <person name="Barry K."/>
            <person name="Blanchette R.A."/>
            <person name="Henrissat B."/>
            <person name="Martinez A.T."/>
            <person name="Otillar R."/>
            <person name="Spatafora J.W."/>
            <person name="Yadav J.S."/>
            <person name="Aerts A."/>
            <person name="Benoit I."/>
            <person name="Boyd A."/>
            <person name="Carlson A."/>
            <person name="Copeland A."/>
            <person name="Coutinho P.M."/>
            <person name="de Vries R.P."/>
            <person name="Ferreira P."/>
            <person name="Findley K."/>
            <person name="Foster B."/>
            <person name="Gaskell J."/>
            <person name="Glotzer D."/>
            <person name="Gorecki P."/>
            <person name="Heitman J."/>
            <person name="Hesse C."/>
            <person name="Hori C."/>
            <person name="Igarashi K."/>
            <person name="Jurgens J.A."/>
            <person name="Kallen N."/>
            <person name="Kersten P."/>
            <person name="Kohler A."/>
            <person name="Kuees U."/>
            <person name="Kumar T.K.A."/>
            <person name="Kuo A."/>
            <person name="LaButti K."/>
            <person name="Larrondo L.F."/>
            <person name="Lindquist E."/>
            <person name="Ling A."/>
            <person name="Lombard V."/>
            <person name="Lucas S."/>
            <person name="Lundell T."/>
            <person name="Martin R."/>
            <person name="McLaughlin D.J."/>
            <person name="Morgenstern I."/>
            <person name="Morin E."/>
            <person name="Murat C."/>
            <person name="Nagy L.G."/>
            <person name="Nolan M."/>
            <person name="Ohm R.A."/>
            <person name="Patyshakuliyeva A."/>
            <person name="Rokas A."/>
            <person name="Ruiz-Duenas F.J."/>
            <person name="Sabat G."/>
            <person name="Salamov A."/>
            <person name="Samejima M."/>
            <person name="Schmutz J."/>
            <person name="Slot J.C."/>
            <person name="St John F."/>
            <person name="Stenlid J."/>
            <person name="Sun H."/>
            <person name="Sun S."/>
            <person name="Syed K."/>
            <person name="Tsang A."/>
            <person name="Wiebenga A."/>
            <person name="Young D."/>
            <person name="Pisabarro A."/>
            <person name="Eastwood D.C."/>
            <person name="Martin F."/>
            <person name="Cullen D."/>
            <person name="Grigoriev I.V."/>
            <person name="Hibbett D.S."/>
        </authorList>
    </citation>
    <scope>NUCLEOTIDE SEQUENCE [LARGE SCALE GENOMIC DNA]</scope>
    <source>
        <strain evidence="2 3">MD-104</strain>
    </source>
</reference>
<dbReference type="AlphaFoldDB" id="A0A2H3K4W5"/>
<evidence type="ECO:0000313" key="3">
    <source>
        <dbReference type="Proteomes" id="UP000218811"/>
    </source>
</evidence>
<dbReference type="EMBL" id="KB468157">
    <property type="protein sequence ID" value="PCH44094.1"/>
    <property type="molecule type" value="Genomic_DNA"/>
</dbReference>
<dbReference type="PROSITE" id="PS50097">
    <property type="entry name" value="BTB"/>
    <property type="match status" value="1"/>
</dbReference>
<organism evidence="2 3">
    <name type="scientific">Wolfiporia cocos (strain MD-104)</name>
    <name type="common">Brown rot fungus</name>
    <dbReference type="NCBI Taxonomy" id="742152"/>
    <lineage>
        <taxon>Eukaryota</taxon>
        <taxon>Fungi</taxon>
        <taxon>Dikarya</taxon>
        <taxon>Basidiomycota</taxon>
        <taxon>Agaricomycotina</taxon>
        <taxon>Agaricomycetes</taxon>
        <taxon>Polyporales</taxon>
        <taxon>Phaeolaceae</taxon>
        <taxon>Wolfiporia</taxon>
    </lineage>
</organism>
<feature type="domain" description="BTB" evidence="1">
    <location>
        <begin position="4"/>
        <end position="70"/>
    </location>
</feature>
<evidence type="ECO:0000259" key="1">
    <source>
        <dbReference type="PROSITE" id="PS50097"/>
    </source>
</evidence>
<dbReference type="STRING" id="742152.A0A2H3K4W5"/>
<dbReference type="InterPro" id="IPR011333">
    <property type="entry name" value="SKP1/BTB/POZ_sf"/>
</dbReference>
<protein>
    <recommendedName>
        <fullName evidence="1">BTB domain-containing protein</fullName>
    </recommendedName>
</protein>